<organism evidence="5 6">
    <name type="scientific">Salix purpurea</name>
    <name type="common">Purple osier willow</name>
    <dbReference type="NCBI Taxonomy" id="77065"/>
    <lineage>
        <taxon>Eukaryota</taxon>
        <taxon>Viridiplantae</taxon>
        <taxon>Streptophyta</taxon>
        <taxon>Embryophyta</taxon>
        <taxon>Tracheophyta</taxon>
        <taxon>Spermatophyta</taxon>
        <taxon>Magnoliopsida</taxon>
        <taxon>eudicotyledons</taxon>
        <taxon>Gunneridae</taxon>
        <taxon>Pentapetalae</taxon>
        <taxon>rosids</taxon>
        <taxon>fabids</taxon>
        <taxon>Malpighiales</taxon>
        <taxon>Salicaceae</taxon>
        <taxon>Saliceae</taxon>
        <taxon>Salix</taxon>
    </lineage>
</organism>
<dbReference type="EMBL" id="JAPFFK010000009">
    <property type="protein sequence ID" value="KAJ6744709.1"/>
    <property type="molecule type" value="Genomic_DNA"/>
</dbReference>
<dbReference type="InterPro" id="IPR041118">
    <property type="entry name" value="Rx_N"/>
</dbReference>
<evidence type="ECO:0000256" key="2">
    <source>
        <dbReference type="ARBA" id="ARBA00022741"/>
    </source>
</evidence>
<evidence type="ECO:0000313" key="5">
    <source>
        <dbReference type="EMBL" id="KAJ6744709.1"/>
    </source>
</evidence>
<comment type="caution">
    <text evidence="5">The sequence shown here is derived from an EMBL/GenBank/DDBJ whole genome shotgun (WGS) entry which is preliminary data.</text>
</comment>
<name>A0A9Q0V9P4_SALPP</name>
<dbReference type="Proteomes" id="UP001151532">
    <property type="component" value="Chromosome 19"/>
</dbReference>
<reference evidence="5" key="2">
    <citation type="journal article" date="2023" name="Int. J. Mol. Sci.">
        <title>De Novo Assembly and Annotation of 11 Diverse Shrub Willow (Salix) Genomes Reveals Novel Gene Organization in Sex-Linked Regions.</title>
        <authorList>
            <person name="Hyden B."/>
            <person name="Feng K."/>
            <person name="Yates T.B."/>
            <person name="Jawdy S."/>
            <person name="Cereghino C."/>
            <person name="Smart L.B."/>
            <person name="Muchero W."/>
        </authorList>
    </citation>
    <scope>NUCLEOTIDE SEQUENCE</scope>
    <source>
        <tissue evidence="5">Shoot tip</tissue>
    </source>
</reference>
<proteinExistence type="predicted"/>
<dbReference type="GO" id="GO:0006952">
    <property type="term" value="P:defense response"/>
    <property type="evidence" value="ECO:0007669"/>
    <property type="project" value="UniProtKB-KW"/>
</dbReference>
<dbReference type="Pfam" id="PF18052">
    <property type="entry name" value="Rx_N"/>
    <property type="match status" value="1"/>
</dbReference>
<keyword evidence="3" id="KW-0611">Plant defense</keyword>
<keyword evidence="1" id="KW-0677">Repeat</keyword>
<evidence type="ECO:0000256" key="3">
    <source>
        <dbReference type="ARBA" id="ARBA00022821"/>
    </source>
</evidence>
<dbReference type="GO" id="GO:0000166">
    <property type="term" value="F:nucleotide binding"/>
    <property type="evidence" value="ECO:0007669"/>
    <property type="project" value="UniProtKB-KW"/>
</dbReference>
<keyword evidence="6" id="KW-1185">Reference proteome</keyword>
<sequence>MAEAILVGITDRILGKLGNMALQEMGLVWGVEDELEKLRNTASVIKAIFLDAEEQQTRSHEVRDWLLKLKDAIYDADDLLDEFLHGNVATAADSAG</sequence>
<dbReference type="Gene3D" id="1.20.5.4130">
    <property type="match status" value="1"/>
</dbReference>
<protein>
    <recommendedName>
        <fullName evidence="4">Disease resistance N-terminal domain-containing protein</fullName>
    </recommendedName>
</protein>
<gene>
    <name evidence="5" type="ORF">OIU79_030933</name>
</gene>
<accession>A0A9Q0V9P4</accession>
<evidence type="ECO:0000256" key="1">
    <source>
        <dbReference type="ARBA" id="ARBA00022737"/>
    </source>
</evidence>
<keyword evidence="2" id="KW-0547">Nucleotide-binding</keyword>
<feature type="domain" description="Disease resistance N-terminal" evidence="4">
    <location>
        <begin position="13"/>
        <end position="85"/>
    </location>
</feature>
<evidence type="ECO:0000259" key="4">
    <source>
        <dbReference type="Pfam" id="PF18052"/>
    </source>
</evidence>
<reference evidence="5" key="1">
    <citation type="submission" date="2022-11" db="EMBL/GenBank/DDBJ databases">
        <authorList>
            <person name="Hyden B.L."/>
            <person name="Feng K."/>
            <person name="Yates T."/>
            <person name="Jawdy S."/>
            <person name="Smart L.B."/>
            <person name="Muchero W."/>
        </authorList>
    </citation>
    <scope>NUCLEOTIDE SEQUENCE</scope>
    <source>
        <tissue evidence="5">Shoot tip</tissue>
    </source>
</reference>
<dbReference type="AlphaFoldDB" id="A0A9Q0V9P4"/>
<evidence type="ECO:0000313" key="6">
    <source>
        <dbReference type="Proteomes" id="UP001151532"/>
    </source>
</evidence>
<dbReference type="OrthoDB" id="1933539at2759"/>